<dbReference type="EMBL" id="LQQA01000030">
    <property type="protein sequence ID" value="ORX11945.1"/>
    <property type="molecule type" value="Genomic_DNA"/>
</dbReference>
<evidence type="ECO:0008006" key="4">
    <source>
        <dbReference type="Google" id="ProtNLM"/>
    </source>
</evidence>
<evidence type="ECO:0000313" key="2">
    <source>
        <dbReference type="EMBL" id="ORX11945.1"/>
    </source>
</evidence>
<reference evidence="2 3" key="1">
    <citation type="submission" date="2016-01" db="EMBL/GenBank/DDBJ databases">
        <title>The new phylogeny of the genus Mycobacterium.</title>
        <authorList>
            <person name="Tarcisio F."/>
            <person name="Conor M."/>
            <person name="Antonella G."/>
            <person name="Elisabetta G."/>
            <person name="Giulia F.S."/>
            <person name="Sara T."/>
            <person name="Anna F."/>
            <person name="Clotilde B."/>
            <person name="Roberto B."/>
            <person name="Veronica D.S."/>
            <person name="Fabio R."/>
            <person name="Monica P."/>
            <person name="Olivier J."/>
            <person name="Enrico T."/>
            <person name="Nicola S."/>
        </authorList>
    </citation>
    <scope>NUCLEOTIDE SEQUENCE [LARGE SCALE GENOMIC DNA]</scope>
    <source>
        <strain evidence="2 3">ATCC 700010</strain>
    </source>
</reference>
<protein>
    <recommendedName>
        <fullName evidence="4">PASTA domain-containing protein</fullName>
    </recommendedName>
</protein>
<feature type="chain" id="PRO_5012281524" description="PASTA domain-containing protein" evidence="1">
    <location>
        <begin position="29"/>
        <end position="159"/>
    </location>
</feature>
<comment type="caution">
    <text evidence="2">The sequence shown here is derived from an EMBL/GenBank/DDBJ whole genome shotgun (WGS) entry which is preliminary data.</text>
</comment>
<sequence length="159" mass="16815">MRLLVRTLCAIAGSVMLMAFLGTGTGAAKDPLVGMTYADAAAKIGEWKAEPVISTVIGGILATDDCIVTNWQRAGFLDSSGKKRGGTILVNLNCNDKVASAGKPGNSVATAEGKAVKAVRDRAKFFNDNPDWCEKNDRNMSICATFCSRNEGLCTVDYS</sequence>
<dbReference type="OrthoDB" id="4628813at2"/>
<dbReference type="Proteomes" id="UP000193964">
    <property type="component" value="Unassembled WGS sequence"/>
</dbReference>
<feature type="signal peptide" evidence="1">
    <location>
        <begin position="1"/>
        <end position="28"/>
    </location>
</feature>
<accession>A0A1X2F0N4</accession>
<evidence type="ECO:0000313" key="3">
    <source>
        <dbReference type="Proteomes" id="UP000193964"/>
    </source>
</evidence>
<dbReference type="AlphaFoldDB" id="A0A1X2F0N4"/>
<gene>
    <name evidence="2" type="ORF">AWC31_35520</name>
</gene>
<name>A0A1X2F0N4_9MYCO</name>
<evidence type="ECO:0000256" key="1">
    <source>
        <dbReference type="SAM" id="SignalP"/>
    </source>
</evidence>
<proteinExistence type="predicted"/>
<dbReference type="RefSeq" id="WP_085147053.1">
    <property type="nucleotide sequence ID" value="NZ_JACKUA010000032.1"/>
</dbReference>
<organism evidence="2 3">
    <name type="scientific">Mycolicibacterium wolinskyi</name>
    <dbReference type="NCBI Taxonomy" id="59750"/>
    <lineage>
        <taxon>Bacteria</taxon>
        <taxon>Bacillati</taxon>
        <taxon>Actinomycetota</taxon>
        <taxon>Actinomycetes</taxon>
        <taxon>Mycobacteriales</taxon>
        <taxon>Mycobacteriaceae</taxon>
        <taxon>Mycolicibacterium</taxon>
    </lineage>
</organism>
<keyword evidence="1" id="KW-0732">Signal</keyword>